<dbReference type="EMBL" id="JBBJCI010000038">
    <property type="protein sequence ID" value="KAK7250068.1"/>
    <property type="molecule type" value="Genomic_DNA"/>
</dbReference>
<dbReference type="Proteomes" id="UP001363151">
    <property type="component" value="Unassembled WGS sequence"/>
</dbReference>
<dbReference type="InterPro" id="IPR002672">
    <property type="entry name" value="Ribosomal_eL28"/>
</dbReference>
<gene>
    <name evidence="1" type="primary">RPL28</name>
    <name evidence="1" type="ORF">SO694_00006113</name>
</gene>
<proteinExistence type="predicted"/>
<sequence>MVSLPASQTWMYVRNCNSALVKRKEGTGWNLQLTAEKGNVMNVNAFKYSGLANEKTIAIDIGADGKVTMGLKAPKNATKPAKSVNVTPLRKNFRRVAKSIKTQTAGKYYRGDLTAKALARWSALHRLTKVQAGVAKKAKTKTGRKKN</sequence>
<accession>A0ABR1GAA2</accession>
<keyword evidence="1" id="KW-0687">Ribonucleoprotein</keyword>
<evidence type="ECO:0000313" key="2">
    <source>
        <dbReference type="Proteomes" id="UP001363151"/>
    </source>
</evidence>
<dbReference type="GO" id="GO:1990904">
    <property type="term" value="C:ribonucleoprotein complex"/>
    <property type="evidence" value="ECO:0007669"/>
    <property type="project" value="UniProtKB-KW"/>
</dbReference>
<comment type="caution">
    <text evidence="1">The sequence shown here is derived from an EMBL/GenBank/DDBJ whole genome shotgun (WGS) entry which is preliminary data.</text>
</comment>
<dbReference type="Gene3D" id="3.30.390.110">
    <property type="match status" value="1"/>
</dbReference>
<reference evidence="1 2" key="1">
    <citation type="submission" date="2024-03" db="EMBL/GenBank/DDBJ databases">
        <title>Aureococcus anophagefferens CCMP1851 and Kratosvirus quantuckense: Draft genome of a second virus-susceptible host strain in the model system.</title>
        <authorList>
            <person name="Chase E."/>
            <person name="Truchon A.R."/>
            <person name="Schepens W."/>
            <person name="Wilhelm S.W."/>
        </authorList>
    </citation>
    <scope>NUCLEOTIDE SEQUENCE [LARGE SCALE GENOMIC DNA]</scope>
    <source>
        <strain evidence="1 2">CCMP1851</strain>
    </source>
</reference>
<dbReference type="GO" id="GO:0005840">
    <property type="term" value="C:ribosome"/>
    <property type="evidence" value="ECO:0007669"/>
    <property type="project" value="UniProtKB-KW"/>
</dbReference>
<protein>
    <submittedName>
        <fullName evidence="1">Ribosomal protein L28</fullName>
    </submittedName>
</protein>
<name>A0ABR1GAA2_AURAN</name>
<dbReference type="Pfam" id="PF01778">
    <property type="entry name" value="Ribosomal_L28e"/>
    <property type="match status" value="1"/>
</dbReference>
<dbReference type="GO" id="GO:0006412">
    <property type="term" value="P:translation"/>
    <property type="evidence" value="ECO:0007669"/>
    <property type="project" value="InterPro"/>
</dbReference>
<evidence type="ECO:0000313" key="1">
    <source>
        <dbReference type="EMBL" id="KAK7250068.1"/>
    </source>
</evidence>
<dbReference type="PANTHER" id="PTHR10544">
    <property type="entry name" value="60S RIBOSOMAL PROTEIN L28"/>
    <property type="match status" value="1"/>
</dbReference>
<keyword evidence="2" id="KW-1185">Reference proteome</keyword>
<dbReference type="KEGG" id="aaf:AURANDRAFT_54714"/>
<organism evidence="1 2">
    <name type="scientific">Aureococcus anophagefferens</name>
    <name type="common">Harmful bloom alga</name>
    <dbReference type="NCBI Taxonomy" id="44056"/>
    <lineage>
        <taxon>Eukaryota</taxon>
        <taxon>Sar</taxon>
        <taxon>Stramenopiles</taxon>
        <taxon>Ochrophyta</taxon>
        <taxon>Pelagophyceae</taxon>
        <taxon>Pelagomonadales</taxon>
        <taxon>Pelagomonadaceae</taxon>
        <taxon>Aureococcus</taxon>
    </lineage>
</organism>
<keyword evidence="1" id="KW-0689">Ribosomal protein</keyword>
<dbReference type="InterPro" id="IPR029004">
    <property type="entry name" value="Ribosomal_eL28/Mak16"/>
</dbReference>
<dbReference type="GO" id="GO:0003735">
    <property type="term" value="F:structural constituent of ribosome"/>
    <property type="evidence" value="ECO:0007669"/>
    <property type="project" value="InterPro"/>
</dbReference>